<feature type="transmembrane region" description="Helical" evidence="1">
    <location>
        <begin position="49"/>
        <end position="69"/>
    </location>
</feature>
<name>A0ABT1AA12_9PSEU</name>
<dbReference type="Proteomes" id="UP001165283">
    <property type="component" value="Unassembled WGS sequence"/>
</dbReference>
<protein>
    <submittedName>
        <fullName evidence="3">CPBP family intramembrane metalloprotease</fullName>
    </submittedName>
</protein>
<evidence type="ECO:0000313" key="3">
    <source>
        <dbReference type="EMBL" id="MCO1659848.1"/>
    </source>
</evidence>
<keyword evidence="4" id="KW-1185">Reference proteome</keyword>
<sequence>MSTREKRMASAWAKDHRASGSQPVDAAEVVITEPALVAERPAVGSGRSWLRFLVGFALVGGVLLGAGAVDATGRWGLVVLAAVLATGVAVEKALHRSTAGDAVRLLGLRRPGGRAMALAAAVSGLVLLVFPLTAALSGAAVVLRPDWAWLLVGILAFHGLAEELVWRGYVFRRLRAGRSFRAGVAWTMPLIAAGHLPILVTQGPAVGLGAMLVAAVTSIPLGYLYETGGRSMWPPALVHTAIDAFKLVLIPAVALSTFSTLIILVNLAVPLLVLAVPRHVLVAAPSTERPRGESS</sequence>
<feature type="transmembrane region" description="Helical" evidence="1">
    <location>
        <begin position="206"/>
        <end position="225"/>
    </location>
</feature>
<feature type="transmembrane region" description="Helical" evidence="1">
    <location>
        <begin position="75"/>
        <end position="94"/>
    </location>
</feature>
<keyword evidence="1" id="KW-1133">Transmembrane helix</keyword>
<evidence type="ECO:0000259" key="2">
    <source>
        <dbReference type="Pfam" id="PF02517"/>
    </source>
</evidence>
<evidence type="ECO:0000256" key="1">
    <source>
        <dbReference type="SAM" id="Phobius"/>
    </source>
</evidence>
<keyword evidence="3" id="KW-0645">Protease</keyword>
<dbReference type="EMBL" id="JAGSOV010000071">
    <property type="protein sequence ID" value="MCO1659848.1"/>
    <property type="molecule type" value="Genomic_DNA"/>
</dbReference>
<accession>A0ABT1AA12</accession>
<feature type="transmembrane region" description="Helical" evidence="1">
    <location>
        <begin position="182"/>
        <end position="200"/>
    </location>
</feature>
<feature type="domain" description="CAAX prenyl protease 2/Lysostaphin resistance protein A-like" evidence="2">
    <location>
        <begin position="146"/>
        <end position="245"/>
    </location>
</feature>
<dbReference type="GO" id="GO:0008237">
    <property type="term" value="F:metallopeptidase activity"/>
    <property type="evidence" value="ECO:0007669"/>
    <property type="project" value="UniProtKB-KW"/>
</dbReference>
<keyword evidence="3" id="KW-0378">Hydrolase</keyword>
<dbReference type="Pfam" id="PF02517">
    <property type="entry name" value="Rce1-like"/>
    <property type="match status" value="1"/>
</dbReference>
<keyword evidence="1" id="KW-0812">Transmembrane</keyword>
<feature type="transmembrane region" description="Helical" evidence="1">
    <location>
        <begin position="115"/>
        <end position="141"/>
    </location>
</feature>
<reference evidence="3" key="1">
    <citation type="submission" date="2021-04" db="EMBL/GenBank/DDBJ databases">
        <title>Pseudonocardia sp. nov., isolated from sandy soil of mangrove forest.</title>
        <authorList>
            <person name="Zan Z."/>
            <person name="Huang R."/>
            <person name="Liu W."/>
        </authorList>
    </citation>
    <scope>NUCLEOTIDE SEQUENCE</scope>
    <source>
        <strain evidence="3">S2-4</strain>
    </source>
</reference>
<feature type="transmembrane region" description="Helical" evidence="1">
    <location>
        <begin position="147"/>
        <end position="170"/>
    </location>
</feature>
<proteinExistence type="predicted"/>
<dbReference type="InterPro" id="IPR003675">
    <property type="entry name" value="Rce1/LyrA-like_dom"/>
</dbReference>
<organism evidence="3 4">
    <name type="scientific">Pseudonocardia humida</name>
    <dbReference type="NCBI Taxonomy" id="2800819"/>
    <lineage>
        <taxon>Bacteria</taxon>
        <taxon>Bacillati</taxon>
        <taxon>Actinomycetota</taxon>
        <taxon>Actinomycetes</taxon>
        <taxon>Pseudonocardiales</taxon>
        <taxon>Pseudonocardiaceae</taxon>
        <taxon>Pseudonocardia</taxon>
    </lineage>
</organism>
<comment type="caution">
    <text evidence="3">The sequence shown here is derived from an EMBL/GenBank/DDBJ whole genome shotgun (WGS) entry which is preliminary data.</text>
</comment>
<gene>
    <name evidence="3" type="ORF">KDL28_32775</name>
</gene>
<evidence type="ECO:0000313" key="4">
    <source>
        <dbReference type="Proteomes" id="UP001165283"/>
    </source>
</evidence>
<keyword evidence="3" id="KW-0482">Metalloprotease</keyword>
<keyword evidence="1" id="KW-0472">Membrane</keyword>